<comment type="subcellular location">
    <subcellularLocation>
        <location evidence="1">Cell membrane</location>
        <topology evidence="1">Multi-pass membrane protein</topology>
    </subcellularLocation>
</comment>
<proteinExistence type="predicted"/>
<evidence type="ECO:0000256" key="5">
    <source>
        <dbReference type="ARBA" id="ARBA00023136"/>
    </source>
</evidence>
<feature type="transmembrane region" description="Helical" evidence="6">
    <location>
        <begin position="15"/>
        <end position="35"/>
    </location>
</feature>
<dbReference type="InterPro" id="IPR005598">
    <property type="entry name" value="ATP_synth_I"/>
</dbReference>
<accession>A0A379CB68</accession>
<evidence type="ECO:0000313" key="8">
    <source>
        <dbReference type="Proteomes" id="UP000255417"/>
    </source>
</evidence>
<dbReference type="GO" id="GO:0005886">
    <property type="term" value="C:plasma membrane"/>
    <property type="evidence" value="ECO:0007669"/>
    <property type="project" value="UniProtKB-SubCell"/>
</dbReference>
<evidence type="ECO:0000256" key="3">
    <source>
        <dbReference type="ARBA" id="ARBA00022692"/>
    </source>
</evidence>
<feature type="transmembrane region" description="Helical" evidence="6">
    <location>
        <begin position="72"/>
        <end position="92"/>
    </location>
</feature>
<name>A0A379CB68_9PAST</name>
<evidence type="ECO:0000313" key="7">
    <source>
        <dbReference type="EMBL" id="SUB59494.1"/>
    </source>
</evidence>
<feature type="transmembrane region" description="Helical" evidence="6">
    <location>
        <begin position="98"/>
        <end position="123"/>
    </location>
</feature>
<protein>
    <submittedName>
        <fullName evidence="7">F0F1 ATP synthase subunit I</fullName>
    </submittedName>
</protein>
<keyword evidence="3 6" id="KW-0812">Transmembrane</keyword>
<keyword evidence="8" id="KW-1185">Reference proteome</keyword>
<dbReference type="AlphaFoldDB" id="A0A379CB68"/>
<dbReference type="RefSeq" id="WP_172460381.1">
    <property type="nucleotide sequence ID" value="NZ_LWIF01000001.1"/>
</dbReference>
<gene>
    <name evidence="7" type="ORF">NCTC12872_01479</name>
</gene>
<dbReference type="Proteomes" id="UP000255417">
    <property type="component" value="Unassembled WGS sequence"/>
</dbReference>
<feature type="transmembrane region" description="Helical" evidence="6">
    <location>
        <begin position="41"/>
        <end position="60"/>
    </location>
</feature>
<evidence type="ECO:0000256" key="1">
    <source>
        <dbReference type="ARBA" id="ARBA00004651"/>
    </source>
</evidence>
<sequence length="139" mass="15822">MSAVINQSKQTHYKALRTIVILFVLSAFLVAFLQIKWLVSLILGGGCAIMPYAVFVYWFFNHSAKKTQNLTAFYKGEALKWGVAIVLIIVAFKTYSQMNFLVFFLSFFLMLMCNSLLPFFFSLKQNGITKTKTSFISKG</sequence>
<dbReference type="EMBL" id="UGTA01000001">
    <property type="protein sequence ID" value="SUB59494.1"/>
    <property type="molecule type" value="Genomic_DNA"/>
</dbReference>
<keyword evidence="2" id="KW-1003">Cell membrane</keyword>
<keyword evidence="4 6" id="KW-1133">Transmembrane helix</keyword>
<evidence type="ECO:0000256" key="6">
    <source>
        <dbReference type="SAM" id="Phobius"/>
    </source>
</evidence>
<reference evidence="7 8" key="1">
    <citation type="submission" date="2018-06" db="EMBL/GenBank/DDBJ databases">
        <authorList>
            <consortium name="Pathogen Informatics"/>
            <person name="Doyle S."/>
        </authorList>
    </citation>
    <scope>NUCLEOTIDE SEQUENCE [LARGE SCALE GENOMIC DNA]</scope>
    <source>
        <strain evidence="7 8">NCTC12872</strain>
    </source>
</reference>
<dbReference type="Pfam" id="PF03899">
    <property type="entry name" value="ATP-synt_I"/>
    <property type="match status" value="1"/>
</dbReference>
<evidence type="ECO:0000256" key="4">
    <source>
        <dbReference type="ARBA" id="ARBA00022989"/>
    </source>
</evidence>
<organism evidence="7 8">
    <name type="scientific">Phocoenobacter uteri</name>
    <dbReference type="NCBI Taxonomy" id="146806"/>
    <lineage>
        <taxon>Bacteria</taxon>
        <taxon>Pseudomonadati</taxon>
        <taxon>Pseudomonadota</taxon>
        <taxon>Gammaproteobacteria</taxon>
        <taxon>Pasteurellales</taxon>
        <taxon>Pasteurellaceae</taxon>
        <taxon>Phocoenobacter</taxon>
    </lineage>
</organism>
<evidence type="ECO:0000256" key="2">
    <source>
        <dbReference type="ARBA" id="ARBA00022475"/>
    </source>
</evidence>
<keyword evidence="5 6" id="KW-0472">Membrane</keyword>